<dbReference type="AlphaFoldDB" id="A0A9P4NMA6"/>
<dbReference type="InterPro" id="IPR020845">
    <property type="entry name" value="AMP-binding_CS"/>
</dbReference>
<dbReference type="GO" id="GO:0004467">
    <property type="term" value="F:long-chain fatty acid-CoA ligase activity"/>
    <property type="evidence" value="ECO:0007669"/>
    <property type="project" value="TreeGrafter"/>
</dbReference>
<dbReference type="PANTHER" id="PTHR43272:SF33">
    <property type="entry name" value="AMP-BINDING DOMAIN-CONTAINING PROTEIN-RELATED"/>
    <property type="match status" value="1"/>
</dbReference>
<proteinExistence type="predicted"/>
<feature type="domain" description="AMP-dependent synthetase/ligase" evidence="4">
    <location>
        <begin position="83"/>
        <end position="504"/>
    </location>
</feature>
<keyword evidence="2" id="KW-0067">ATP-binding</keyword>
<evidence type="ECO:0000313" key="5">
    <source>
        <dbReference type="EMBL" id="KAF2427138.1"/>
    </source>
</evidence>
<evidence type="ECO:0000256" key="1">
    <source>
        <dbReference type="ARBA" id="ARBA00022741"/>
    </source>
</evidence>
<dbReference type="PANTHER" id="PTHR43272">
    <property type="entry name" value="LONG-CHAIN-FATTY-ACID--COA LIGASE"/>
    <property type="match status" value="1"/>
</dbReference>
<evidence type="ECO:0000313" key="6">
    <source>
        <dbReference type="Proteomes" id="UP000800235"/>
    </source>
</evidence>
<dbReference type="EMBL" id="MU007062">
    <property type="protein sequence ID" value="KAF2427138.1"/>
    <property type="molecule type" value="Genomic_DNA"/>
</dbReference>
<reference evidence="5" key="1">
    <citation type="journal article" date="2020" name="Stud. Mycol.">
        <title>101 Dothideomycetes genomes: a test case for predicting lifestyles and emergence of pathogens.</title>
        <authorList>
            <person name="Haridas S."/>
            <person name="Albert R."/>
            <person name="Binder M."/>
            <person name="Bloem J."/>
            <person name="Labutti K."/>
            <person name="Salamov A."/>
            <person name="Andreopoulos B."/>
            <person name="Baker S."/>
            <person name="Barry K."/>
            <person name="Bills G."/>
            <person name="Bluhm B."/>
            <person name="Cannon C."/>
            <person name="Castanera R."/>
            <person name="Culley D."/>
            <person name="Daum C."/>
            <person name="Ezra D."/>
            <person name="Gonzalez J."/>
            <person name="Henrissat B."/>
            <person name="Kuo A."/>
            <person name="Liang C."/>
            <person name="Lipzen A."/>
            <person name="Lutzoni F."/>
            <person name="Magnuson J."/>
            <person name="Mondo S."/>
            <person name="Nolan M."/>
            <person name="Ohm R."/>
            <person name="Pangilinan J."/>
            <person name="Park H.-J."/>
            <person name="Ramirez L."/>
            <person name="Alfaro M."/>
            <person name="Sun H."/>
            <person name="Tritt A."/>
            <person name="Yoshinaga Y."/>
            <person name="Zwiers L.-H."/>
            <person name="Turgeon B."/>
            <person name="Goodwin S."/>
            <person name="Spatafora J."/>
            <person name="Crous P."/>
            <person name="Grigoriev I."/>
        </authorList>
    </citation>
    <scope>NUCLEOTIDE SEQUENCE</scope>
    <source>
        <strain evidence="5">CBS 130266</strain>
    </source>
</reference>
<evidence type="ECO:0000256" key="2">
    <source>
        <dbReference type="ARBA" id="ARBA00022840"/>
    </source>
</evidence>
<dbReference type="GO" id="GO:0005783">
    <property type="term" value="C:endoplasmic reticulum"/>
    <property type="evidence" value="ECO:0007669"/>
    <property type="project" value="TreeGrafter"/>
</dbReference>
<dbReference type="OrthoDB" id="1700726at2759"/>
<keyword evidence="5" id="KW-0436">Ligase</keyword>
<dbReference type="GO" id="GO:0005524">
    <property type="term" value="F:ATP binding"/>
    <property type="evidence" value="ECO:0007669"/>
    <property type="project" value="UniProtKB-KW"/>
</dbReference>
<dbReference type="SUPFAM" id="SSF56801">
    <property type="entry name" value="Acetyl-CoA synthetase-like"/>
    <property type="match status" value="1"/>
</dbReference>
<feature type="region of interest" description="Disordered" evidence="3">
    <location>
        <begin position="1"/>
        <end position="26"/>
    </location>
</feature>
<organism evidence="5 6">
    <name type="scientific">Tothia fuscella</name>
    <dbReference type="NCBI Taxonomy" id="1048955"/>
    <lineage>
        <taxon>Eukaryota</taxon>
        <taxon>Fungi</taxon>
        <taxon>Dikarya</taxon>
        <taxon>Ascomycota</taxon>
        <taxon>Pezizomycotina</taxon>
        <taxon>Dothideomycetes</taxon>
        <taxon>Pleosporomycetidae</taxon>
        <taxon>Venturiales</taxon>
        <taxon>Cylindrosympodiaceae</taxon>
        <taxon>Tothia</taxon>
    </lineage>
</organism>
<sequence length="701" mass="77500">MAKARELHTPPPPGEAHSVPVPGSKTEGKSHIYRHWRFVDGLLETLDPAIRTCHDFFEDTATRVPLNNCLGHRPWDPKTKTFGAYVWENYGEIRERRKNFGSGLVQLHEKYGVTDQKYGVGLWCQNRPEWQITDLAAMSQGLFTVSLYDTLGPDTTQYIINHAGLHCVATSLNHLPSLIRLKPKCPTLKFIICIDSMSAGEQPNMSKLELLSQFAQEYGVGLHQLHDVEALGLKNPRPYNPPTADDIVTINYTSGTTGDPKGVVLTHKSAVAAASCATILMKQGSDDVACSFLPLAHIYERVGEHCGLWAGAAIGYFHGNTAEIVEDLIMLRPTAFSGVPRLFNKFGTKITDATLNSPRPIRAALSRRALATKLERQKNPNPALATNKHAIWDRLWSSKVAANVGLDRCTTMISGSAPLDPKLHQFLRACFANNFAQGYGLTETYAITTCQLEGDMSVGNCGAVAPAVEVCLRDVPDMEYLTSDSPQPRGELLVRGNTTFREYWRNPQGTSDAVDSEGWFATGDIATIDSLGRIAIIDRRKQLLKLAQGEYISPERIENIFLANCGWLATGFIHGDSDKSALVGLFGIDPEGFAPWASKILGKKIDVNDYGAMKQAFGEEKVRRAAVKELTEVARKNKLNRFEYCRALNLYLEPFTEGNGLLTPTFKLKRSQAAKFYRGHIDELYAQVDAEDAKSGLRSKL</sequence>
<evidence type="ECO:0000256" key="3">
    <source>
        <dbReference type="SAM" id="MobiDB-lite"/>
    </source>
</evidence>
<dbReference type="Gene3D" id="3.40.50.12780">
    <property type="entry name" value="N-terminal domain of ligase-like"/>
    <property type="match status" value="1"/>
</dbReference>
<dbReference type="Proteomes" id="UP000800235">
    <property type="component" value="Unassembled WGS sequence"/>
</dbReference>
<dbReference type="Pfam" id="PF00501">
    <property type="entry name" value="AMP-binding"/>
    <property type="match status" value="1"/>
</dbReference>
<protein>
    <submittedName>
        <fullName evidence="5">Long-chain-fatty-acid-CoA ligase 1</fullName>
    </submittedName>
</protein>
<evidence type="ECO:0000259" key="4">
    <source>
        <dbReference type="Pfam" id="PF00501"/>
    </source>
</evidence>
<accession>A0A9P4NMA6</accession>
<comment type="caution">
    <text evidence="5">The sequence shown here is derived from an EMBL/GenBank/DDBJ whole genome shotgun (WGS) entry which is preliminary data.</text>
</comment>
<name>A0A9P4NMA6_9PEZI</name>
<dbReference type="PROSITE" id="PS00455">
    <property type="entry name" value="AMP_BINDING"/>
    <property type="match status" value="1"/>
</dbReference>
<dbReference type="GO" id="GO:0016020">
    <property type="term" value="C:membrane"/>
    <property type="evidence" value="ECO:0007669"/>
    <property type="project" value="TreeGrafter"/>
</dbReference>
<gene>
    <name evidence="5" type="ORF">EJ08DRAFT_593352</name>
</gene>
<keyword evidence="6" id="KW-1185">Reference proteome</keyword>
<dbReference type="InterPro" id="IPR000873">
    <property type="entry name" value="AMP-dep_synth/lig_dom"/>
</dbReference>
<keyword evidence="1" id="KW-0547">Nucleotide-binding</keyword>
<dbReference type="InterPro" id="IPR042099">
    <property type="entry name" value="ANL_N_sf"/>
</dbReference>